<dbReference type="eggNOG" id="KOG1985">
    <property type="taxonomic scope" value="Eukaryota"/>
</dbReference>
<dbReference type="GO" id="GO:0070971">
    <property type="term" value="C:endoplasmic reticulum exit site"/>
    <property type="evidence" value="ECO:0007669"/>
    <property type="project" value="TreeGrafter"/>
</dbReference>
<evidence type="ECO:0000256" key="8">
    <source>
        <dbReference type="ARBA" id="ARBA00023034"/>
    </source>
</evidence>
<dbReference type="InterPro" id="IPR006896">
    <property type="entry name" value="Sec23/24_trunk_dom"/>
</dbReference>
<evidence type="ECO:0000256" key="4">
    <source>
        <dbReference type="ARBA" id="ARBA00022448"/>
    </source>
</evidence>
<dbReference type="InterPro" id="IPR036175">
    <property type="entry name" value="Sec23/24_helical_dom_sf"/>
</dbReference>
<dbReference type="KEGG" id="csl:COCSUDRAFT_30249"/>
<dbReference type="InterPro" id="IPR036465">
    <property type="entry name" value="vWFA_dom_sf"/>
</dbReference>
<keyword evidence="5" id="KW-0256">Endoplasmic reticulum</keyword>
<feature type="domain" description="Sec23/Sec24 helical" evidence="13">
    <location>
        <begin position="590"/>
        <end position="696"/>
    </location>
</feature>
<accession>I0YRR0</accession>
<feature type="domain" description="Sec23/Sec24 beta-sandwich" evidence="14">
    <location>
        <begin position="486"/>
        <end position="561"/>
    </location>
</feature>
<evidence type="ECO:0000259" key="14">
    <source>
        <dbReference type="Pfam" id="PF08033"/>
    </source>
</evidence>
<gene>
    <name evidence="15" type="ORF">COCSUDRAFT_30249</name>
</gene>
<dbReference type="GO" id="GO:0006886">
    <property type="term" value="P:intracellular protein transport"/>
    <property type="evidence" value="ECO:0007669"/>
    <property type="project" value="InterPro"/>
</dbReference>
<dbReference type="InterPro" id="IPR036174">
    <property type="entry name" value="Znf_Sec23_Sec24_sf"/>
</dbReference>
<feature type="domain" description="Zinc finger Sec23/Sec24-type" evidence="11">
    <location>
        <begin position="162"/>
        <end position="200"/>
    </location>
</feature>
<dbReference type="SUPFAM" id="SSF81811">
    <property type="entry name" value="Helical domain of Sec23/24"/>
    <property type="match status" value="1"/>
</dbReference>
<dbReference type="InterPro" id="IPR050550">
    <property type="entry name" value="SEC23_SEC24_subfamily"/>
</dbReference>
<dbReference type="InterPro" id="IPR012990">
    <property type="entry name" value="Beta-sandwich_Sec23_24"/>
</dbReference>
<dbReference type="Pfam" id="PF04810">
    <property type="entry name" value="zf-Sec23_Sec24"/>
    <property type="match status" value="1"/>
</dbReference>
<keyword evidence="4" id="KW-0813">Transport</keyword>
<dbReference type="EMBL" id="AGSI01000013">
    <property type="protein sequence ID" value="EIE21079.1"/>
    <property type="molecule type" value="Genomic_DNA"/>
</dbReference>
<feature type="domain" description="Sec23/Sec24 trunk" evidence="12">
    <location>
        <begin position="237"/>
        <end position="480"/>
    </location>
</feature>
<dbReference type="Gene3D" id="1.20.120.730">
    <property type="entry name" value="Sec23/Sec24 helical domain"/>
    <property type="match status" value="1"/>
</dbReference>
<evidence type="ECO:0000313" key="15">
    <source>
        <dbReference type="EMBL" id="EIE21079.1"/>
    </source>
</evidence>
<dbReference type="InterPro" id="IPR006900">
    <property type="entry name" value="Sec23/24_helical_dom"/>
</dbReference>
<dbReference type="GO" id="GO:0030127">
    <property type="term" value="C:COPII vesicle coat"/>
    <property type="evidence" value="ECO:0007669"/>
    <property type="project" value="InterPro"/>
</dbReference>
<dbReference type="PANTHER" id="PTHR13803">
    <property type="entry name" value="SEC24-RELATED PROTEIN"/>
    <property type="match status" value="1"/>
</dbReference>
<dbReference type="GO" id="GO:0008270">
    <property type="term" value="F:zinc ion binding"/>
    <property type="evidence" value="ECO:0007669"/>
    <property type="project" value="InterPro"/>
</dbReference>
<evidence type="ECO:0000313" key="16">
    <source>
        <dbReference type="Proteomes" id="UP000007264"/>
    </source>
</evidence>
<dbReference type="SUPFAM" id="SSF81995">
    <property type="entry name" value="beta-sandwich domain of Sec23/24"/>
    <property type="match status" value="1"/>
</dbReference>
<sequence>MEITKRYSLLWGAGYRPPGFQGAPGYGPPGGQPGPPSGAPGGYGQPSYPPSNAGMALLWLQSVLDQFDSLTLGPGAPGQQQDPMQSPAYYPRPTGEEAAAARAPLPPAHPGNCDARFMRPTVNAVPNQQAMRARFQLPTGLIVHPMADPQDLPVIGLDAGGIVRCRRCRTYINPFVTWTDSGRRFQCNVCGMFTDVPMDYFCALDQNGQRHDIAQHPELTQGSVEYLAPQEYMVRPPMPPRFFFVIDVSTQAVQSGSLPVVCQAIKDSLDSLPGSSRTQIGFLTFDSSLHFYNLKSSLSQPQMLVVAEIEEPFLPLPDDLVVNLHESRAVVEALLDSLPQMFASNMVVESAMGPALQAAFLAMQDFGGKMLLFQSAVPSLGLGKIKNRDNAALWGTDSEHKLRNPDDPFYKKFAAECSRVQIAVDVFVLGAASGQGMPAVYMDLASLATLPKYTCGQLYSLPAFSAKRDGPKLAHDVRHNLSRPTAWEAVMRIRCSKGLRISSFHGHFFIRSSDLLALPQVDPDKAFAVQIQHDESVVTGPVAYVQCALLYTSSNGERRIRRAISHLTQVHTMAMPVVTEVQDLFRAVDGGATLTLLAKLAMEKACTSKLDDTRNAIQTKLVLALREYRLLHAAASRGTTLPHNKLIFPPTLRYLPVWILGLLKTPALRGSMRDVATDERAAFCFDISSAGVDQLLTWVYPSLYPVHDPSGDWGKPDAQGRITRPLPSPMTMEAVDSSGAYLLDSGRIFVLWLGANGLTLKLLTLQVFEVDASRGQPDGFSLQVEPPRQSDLSRRICALLNDLRAHRSNYAGCFVVRQGTQPEAHVLPWFVEDRTQISQSYQEFAAMLQKSVMAKS</sequence>
<evidence type="ECO:0000256" key="1">
    <source>
        <dbReference type="ARBA" id="ARBA00004394"/>
    </source>
</evidence>
<dbReference type="PANTHER" id="PTHR13803:SF39">
    <property type="entry name" value="SECRETORY 24AB, ISOFORM A"/>
    <property type="match status" value="1"/>
</dbReference>
<dbReference type="STRING" id="574566.I0YRR0"/>
<evidence type="ECO:0000256" key="2">
    <source>
        <dbReference type="ARBA" id="ARBA00004586"/>
    </source>
</evidence>
<dbReference type="InterPro" id="IPR029006">
    <property type="entry name" value="ADF-H/Gelsolin-like_dom_sf"/>
</dbReference>
<evidence type="ECO:0000256" key="10">
    <source>
        <dbReference type="SAM" id="MobiDB-lite"/>
    </source>
</evidence>
<dbReference type="GeneID" id="17039061"/>
<dbReference type="Gene3D" id="2.30.30.380">
    <property type="entry name" value="Zn-finger domain of Sec23/24"/>
    <property type="match status" value="1"/>
</dbReference>
<dbReference type="GO" id="GO:0005789">
    <property type="term" value="C:endoplasmic reticulum membrane"/>
    <property type="evidence" value="ECO:0007669"/>
    <property type="project" value="UniProtKB-SubCell"/>
</dbReference>
<evidence type="ECO:0000259" key="11">
    <source>
        <dbReference type="Pfam" id="PF04810"/>
    </source>
</evidence>
<proteinExistence type="inferred from homology"/>
<name>I0YRR0_COCSC</name>
<evidence type="ECO:0000259" key="13">
    <source>
        <dbReference type="Pfam" id="PF04815"/>
    </source>
</evidence>
<feature type="compositionally biased region" description="Pro residues" evidence="10">
    <location>
        <begin position="26"/>
        <end position="38"/>
    </location>
</feature>
<dbReference type="Gene3D" id="2.60.40.1670">
    <property type="entry name" value="beta-sandwich domain of Sec23/24"/>
    <property type="match status" value="1"/>
</dbReference>
<evidence type="ECO:0000256" key="9">
    <source>
        <dbReference type="ARBA" id="ARBA00023136"/>
    </source>
</evidence>
<dbReference type="GO" id="GO:0000149">
    <property type="term" value="F:SNARE binding"/>
    <property type="evidence" value="ECO:0007669"/>
    <property type="project" value="TreeGrafter"/>
</dbReference>
<dbReference type="Gene3D" id="3.40.20.10">
    <property type="entry name" value="Severin"/>
    <property type="match status" value="1"/>
</dbReference>
<evidence type="ECO:0000256" key="6">
    <source>
        <dbReference type="ARBA" id="ARBA00022892"/>
    </source>
</evidence>
<keyword evidence="9" id="KW-0472">Membrane</keyword>
<keyword evidence="16" id="KW-1185">Reference proteome</keyword>
<dbReference type="GO" id="GO:0000139">
    <property type="term" value="C:Golgi membrane"/>
    <property type="evidence" value="ECO:0007669"/>
    <property type="project" value="UniProtKB-SubCell"/>
</dbReference>
<keyword evidence="6" id="KW-0931">ER-Golgi transport</keyword>
<dbReference type="Pfam" id="PF04811">
    <property type="entry name" value="Sec23_trunk"/>
    <property type="match status" value="1"/>
</dbReference>
<dbReference type="InterPro" id="IPR036180">
    <property type="entry name" value="Gelsolin-like_dom_sf"/>
</dbReference>
<dbReference type="Proteomes" id="UP000007264">
    <property type="component" value="Unassembled WGS sequence"/>
</dbReference>
<keyword evidence="7" id="KW-0653">Protein transport</keyword>
<dbReference type="GO" id="GO:0090110">
    <property type="term" value="P:COPII-coated vesicle cargo loading"/>
    <property type="evidence" value="ECO:0007669"/>
    <property type="project" value="TreeGrafter"/>
</dbReference>
<evidence type="ECO:0000256" key="5">
    <source>
        <dbReference type="ARBA" id="ARBA00022824"/>
    </source>
</evidence>
<dbReference type="SUPFAM" id="SSF53300">
    <property type="entry name" value="vWA-like"/>
    <property type="match status" value="1"/>
</dbReference>
<evidence type="ECO:0000256" key="7">
    <source>
        <dbReference type="ARBA" id="ARBA00022927"/>
    </source>
</evidence>
<feature type="region of interest" description="Disordered" evidence="10">
    <location>
        <begin position="21"/>
        <end position="47"/>
    </location>
</feature>
<dbReference type="AlphaFoldDB" id="I0YRR0"/>
<dbReference type="Pfam" id="PF04815">
    <property type="entry name" value="Sec23_helical"/>
    <property type="match status" value="1"/>
</dbReference>
<dbReference type="Pfam" id="PF08033">
    <property type="entry name" value="Sec23_BS"/>
    <property type="match status" value="1"/>
</dbReference>
<organism evidence="15 16">
    <name type="scientific">Coccomyxa subellipsoidea (strain C-169)</name>
    <name type="common">Green microalga</name>
    <dbReference type="NCBI Taxonomy" id="574566"/>
    <lineage>
        <taxon>Eukaryota</taxon>
        <taxon>Viridiplantae</taxon>
        <taxon>Chlorophyta</taxon>
        <taxon>core chlorophytes</taxon>
        <taxon>Trebouxiophyceae</taxon>
        <taxon>Trebouxiophyceae incertae sedis</taxon>
        <taxon>Coccomyxaceae</taxon>
        <taxon>Coccomyxa</taxon>
        <taxon>Coccomyxa subellipsoidea</taxon>
    </lineage>
</organism>
<dbReference type="CDD" id="cd01479">
    <property type="entry name" value="Sec24-like"/>
    <property type="match status" value="1"/>
</dbReference>
<dbReference type="Gene3D" id="3.40.50.410">
    <property type="entry name" value="von Willebrand factor, type A domain"/>
    <property type="match status" value="1"/>
</dbReference>
<evidence type="ECO:0000259" key="12">
    <source>
        <dbReference type="Pfam" id="PF04811"/>
    </source>
</evidence>
<comment type="caution">
    <text evidence="15">The sequence shown here is derived from an EMBL/GenBank/DDBJ whole genome shotgun (WGS) entry which is preliminary data.</text>
</comment>
<comment type="similarity">
    <text evidence="3">Belongs to the SEC23/SEC24 family. SEC24 subfamily.</text>
</comment>
<dbReference type="RefSeq" id="XP_005645623.1">
    <property type="nucleotide sequence ID" value="XM_005645566.1"/>
</dbReference>
<protein>
    <submittedName>
        <fullName evidence="15">COP-II coat subunit</fullName>
    </submittedName>
</protein>
<dbReference type="InterPro" id="IPR006895">
    <property type="entry name" value="Znf_Sec23_Sec24"/>
</dbReference>
<dbReference type="InterPro" id="IPR041742">
    <property type="entry name" value="Sec24-like_trunk_dom"/>
</dbReference>
<dbReference type="OrthoDB" id="49016at2759"/>
<feature type="compositionally biased region" description="Low complexity" evidence="10">
    <location>
        <begin position="91"/>
        <end position="103"/>
    </location>
</feature>
<dbReference type="SUPFAM" id="SSF82754">
    <property type="entry name" value="C-terminal, gelsolin-like domain of Sec23/24"/>
    <property type="match status" value="1"/>
</dbReference>
<comment type="subcellular location">
    <subcellularLocation>
        <location evidence="2">Endoplasmic reticulum membrane</location>
    </subcellularLocation>
    <subcellularLocation>
        <location evidence="1">Golgi apparatus membrane</location>
    </subcellularLocation>
</comment>
<dbReference type="SUPFAM" id="SSF82919">
    <property type="entry name" value="Zn-finger domain of Sec23/24"/>
    <property type="match status" value="1"/>
</dbReference>
<reference evidence="15 16" key="1">
    <citation type="journal article" date="2012" name="Genome Biol.">
        <title>The genome of the polar eukaryotic microalga coccomyxa subellipsoidea reveals traits of cold adaptation.</title>
        <authorList>
            <person name="Blanc G."/>
            <person name="Agarkova I."/>
            <person name="Grimwood J."/>
            <person name="Kuo A."/>
            <person name="Brueggeman A."/>
            <person name="Dunigan D."/>
            <person name="Gurnon J."/>
            <person name="Ladunga I."/>
            <person name="Lindquist E."/>
            <person name="Lucas S."/>
            <person name="Pangilinan J."/>
            <person name="Proschold T."/>
            <person name="Salamov A."/>
            <person name="Schmutz J."/>
            <person name="Weeks D."/>
            <person name="Yamada T."/>
            <person name="Claverie J.M."/>
            <person name="Grigoriev I."/>
            <person name="Van Etten J."/>
            <person name="Lomsadze A."/>
            <person name="Borodovsky M."/>
        </authorList>
    </citation>
    <scope>NUCLEOTIDE SEQUENCE [LARGE SCALE GENOMIC DNA]</scope>
    <source>
        <strain evidence="15 16">C-169</strain>
    </source>
</reference>
<evidence type="ECO:0000256" key="3">
    <source>
        <dbReference type="ARBA" id="ARBA00008334"/>
    </source>
</evidence>
<keyword evidence="8" id="KW-0333">Golgi apparatus</keyword>
<feature type="region of interest" description="Disordered" evidence="10">
    <location>
        <begin position="70"/>
        <end position="111"/>
    </location>
</feature>